<sequence length="53" mass="6130">MTSTGTSVDPMSKQEMTTKEITKFVSKDKYIMEMYAVIDGKETKMIEVVYTRK</sequence>
<evidence type="ECO:0000313" key="2">
    <source>
        <dbReference type="Proteomes" id="UP000552241"/>
    </source>
</evidence>
<name>A0A838ZS45_9FLAO</name>
<reference evidence="1 2" key="1">
    <citation type="submission" date="2020-07" db="EMBL/GenBank/DDBJ databases">
        <title>Moheibacter lacus sp. nov., a member of the family Flavobacteriaceae isolated from freshwater lake sediment.</title>
        <authorList>
            <person name="Liu Y."/>
        </authorList>
    </citation>
    <scope>NUCLEOTIDE SEQUENCE [LARGE SCALE GENOMIC DNA]</scope>
    <source>
        <strain evidence="1 2">BDHS18</strain>
    </source>
</reference>
<dbReference type="Pfam" id="PF07617">
    <property type="entry name" value="DUF1579"/>
    <property type="match status" value="1"/>
</dbReference>
<proteinExistence type="predicted"/>
<protein>
    <submittedName>
        <fullName evidence="1">DUF1579 family protein</fullName>
    </submittedName>
</protein>
<accession>A0A838ZS45</accession>
<organism evidence="1 2">
    <name type="scientific">Moheibacter lacus</name>
    <dbReference type="NCBI Taxonomy" id="2745851"/>
    <lineage>
        <taxon>Bacteria</taxon>
        <taxon>Pseudomonadati</taxon>
        <taxon>Bacteroidota</taxon>
        <taxon>Flavobacteriia</taxon>
        <taxon>Flavobacteriales</taxon>
        <taxon>Weeksellaceae</taxon>
        <taxon>Moheibacter</taxon>
    </lineage>
</organism>
<dbReference type="EMBL" id="JACDZE010000001">
    <property type="protein sequence ID" value="MBA5628889.1"/>
    <property type="molecule type" value="Genomic_DNA"/>
</dbReference>
<gene>
    <name evidence="1" type="ORF">HU137_03785</name>
</gene>
<comment type="caution">
    <text evidence="1">The sequence shown here is derived from an EMBL/GenBank/DDBJ whole genome shotgun (WGS) entry which is preliminary data.</text>
</comment>
<evidence type="ECO:0000313" key="1">
    <source>
        <dbReference type="EMBL" id="MBA5628889.1"/>
    </source>
</evidence>
<dbReference type="Proteomes" id="UP000552241">
    <property type="component" value="Unassembled WGS sequence"/>
</dbReference>
<dbReference type="InterPro" id="IPR011473">
    <property type="entry name" value="DUF1579"/>
</dbReference>
<keyword evidence="2" id="KW-1185">Reference proteome</keyword>
<dbReference type="AlphaFoldDB" id="A0A838ZS45"/>